<gene>
    <name evidence="2" type="ORF">JKL49_15750</name>
    <name evidence="3" type="ORF">JKL49_22270</name>
</gene>
<dbReference type="EMBL" id="JAGSGD010000001">
    <property type="protein sequence ID" value="MBR7620849.1"/>
    <property type="molecule type" value="Genomic_DNA"/>
</dbReference>
<reference evidence="2" key="2">
    <citation type="submission" date="2021-04" db="EMBL/GenBank/DDBJ databases">
        <title>Draft genome assembly of strain Phenylobacterium sp. 20VBR1 using MiniION and Illumina platforms.</title>
        <authorList>
            <person name="Thomas F.A."/>
            <person name="Krishnan K.P."/>
            <person name="Sinha R.K."/>
        </authorList>
    </citation>
    <scope>NUCLEOTIDE SEQUENCE</scope>
    <source>
        <strain evidence="2">20VBR1</strain>
    </source>
</reference>
<dbReference type="RefSeq" id="WP_215341571.1">
    <property type="nucleotide sequence ID" value="NZ_JAGSGD010000001.1"/>
</dbReference>
<dbReference type="Pfam" id="PF13801">
    <property type="entry name" value="Metal_resist"/>
    <property type="match status" value="1"/>
</dbReference>
<evidence type="ECO:0000313" key="2">
    <source>
        <dbReference type="EMBL" id="MBR7620849.1"/>
    </source>
</evidence>
<keyword evidence="4" id="KW-1185">Reference proteome</keyword>
<evidence type="ECO:0000313" key="4">
    <source>
        <dbReference type="Proteomes" id="UP000622580"/>
    </source>
</evidence>
<evidence type="ECO:0000313" key="3">
    <source>
        <dbReference type="EMBL" id="QQZ49610.1"/>
    </source>
</evidence>
<dbReference type="EMBL" id="CP068570">
    <property type="protein sequence ID" value="QQZ49610.1"/>
    <property type="molecule type" value="Genomic_DNA"/>
</dbReference>
<reference evidence="3" key="1">
    <citation type="submission" date="2021-01" db="EMBL/GenBank/DDBJ databases">
        <title>Genome sequence of Phenylobacterium sp. 20VBR1 isolated from a valley glaceir, Ny-Alesund, Svalbard.</title>
        <authorList>
            <person name="Thomas F.A."/>
            <person name="Krishnan K.P."/>
            <person name="Sinha R.K."/>
        </authorList>
    </citation>
    <scope>NUCLEOTIDE SEQUENCE</scope>
    <source>
        <strain evidence="3">20VBR1</strain>
    </source>
</reference>
<protein>
    <submittedName>
        <fullName evidence="2">Periplasmic heavy metal sensor</fullName>
    </submittedName>
</protein>
<evidence type="ECO:0000256" key="1">
    <source>
        <dbReference type="SAM" id="MobiDB-lite"/>
    </source>
</evidence>
<organism evidence="2 4">
    <name type="scientific">Phenylobacterium glaciei</name>
    <dbReference type="NCBI Taxonomy" id="2803784"/>
    <lineage>
        <taxon>Bacteria</taxon>
        <taxon>Pseudomonadati</taxon>
        <taxon>Pseudomonadota</taxon>
        <taxon>Alphaproteobacteria</taxon>
        <taxon>Caulobacterales</taxon>
        <taxon>Caulobacteraceae</taxon>
        <taxon>Phenylobacterium</taxon>
    </lineage>
</organism>
<dbReference type="Proteomes" id="UP000622580">
    <property type="component" value="Unassembled WGS sequence"/>
</dbReference>
<sequence length="166" mass="17601">MPSQRTLTLALIASVALNLFVIGTVVGGVVVAHRFREAAPAANRPRQPLWTAADNLPAEHRRAYRQLLRGEAGGVGGQMRLARQARRDAWSDLGGEPLDGPAVSKRLAEARTLEMTARGGVEDRIVAFAATLPAAERAELAKGLARSGPGGGGRRGDRGSREPRQP</sequence>
<dbReference type="AlphaFoldDB" id="A0A941D3T6"/>
<feature type="compositionally biased region" description="Basic and acidic residues" evidence="1">
    <location>
        <begin position="154"/>
        <end position="166"/>
    </location>
</feature>
<name>A0A941D3T6_9CAUL</name>
<accession>A0A941D3T6</accession>
<proteinExistence type="predicted"/>
<dbReference type="InterPro" id="IPR025961">
    <property type="entry name" value="Metal_resist"/>
</dbReference>
<feature type="region of interest" description="Disordered" evidence="1">
    <location>
        <begin position="140"/>
        <end position="166"/>
    </location>
</feature>